<evidence type="ECO:0000256" key="5">
    <source>
        <dbReference type="ARBA" id="ARBA00023136"/>
    </source>
</evidence>
<evidence type="ECO:0000256" key="3">
    <source>
        <dbReference type="ARBA" id="ARBA00022989"/>
    </source>
</evidence>
<evidence type="ECO:0000256" key="6">
    <source>
        <dbReference type="ARBA" id="ARBA00023170"/>
    </source>
</evidence>
<dbReference type="AlphaFoldDB" id="A0AAV3ZKC5"/>
<sequence>MNVSNTTASLYGTINVPKDPITDAILIYLSLVFRSILCPILAVIGVFTNVINMAVFHKMGLSDGVTQNFFILSVSDFFMALVTMINGLIYILMTHFYNGEGGSSEKNTQILNWATILAVCFPQNVSLITTVVIAVVRCCCVAMPLRVKFLVTASRQLAVILFFSFSATVFLLYAFAPIQVIFVDNPLTNSSLAVFVNLEWLTYTLLTNICFYSGFFIVIVCVIILAISLYRSSHFRQKSASGGSSSDDSQIKERRRETRVVITVVFVSVVSIVCYLPTLVFAVLGEVVKEYSAFGIYRNSNSFTLIIMAVALLINLNVNIFIYYFFNTRYRNVFMALFGSKSKSYWE</sequence>
<dbReference type="Pfam" id="PF10324">
    <property type="entry name" value="7TM_GPCR_Srw"/>
    <property type="match status" value="1"/>
</dbReference>
<evidence type="ECO:0000256" key="4">
    <source>
        <dbReference type="ARBA" id="ARBA00023040"/>
    </source>
</evidence>
<evidence type="ECO:0000256" key="1">
    <source>
        <dbReference type="ARBA" id="ARBA00004141"/>
    </source>
</evidence>
<reference evidence="10 11" key="1">
    <citation type="journal article" date="2021" name="Elife">
        <title>Chloroplast acquisition without the gene transfer in kleptoplastic sea slugs, Plakobranchus ocellatus.</title>
        <authorList>
            <person name="Maeda T."/>
            <person name="Takahashi S."/>
            <person name="Yoshida T."/>
            <person name="Shimamura S."/>
            <person name="Takaki Y."/>
            <person name="Nagai Y."/>
            <person name="Toyoda A."/>
            <person name="Suzuki Y."/>
            <person name="Arimoto A."/>
            <person name="Ishii H."/>
            <person name="Satoh N."/>
            <person name="Nishiyama T."/>
            <person name="Hasebe M."/>
            <person name="Maruyama T."/>
            <person name="Minagawa J."/>
            <person name="Obokata J."/>
            <person name="Shigenobu S."/>
        </authorList>
    </citation>
    <scope>NUCLEOTIDE SEQUENCE [LARGE SCALE GENOMIC DNA]</scope>
</reference>
<comment type="caution">
    <text evidence="10">The sequence shown here is derived from an EMBL/GenBank/DDBJ whole genome shotgun (WGS) entry which is preliminary data.</text>
</comment>
<accession>A0AAV3ZKC5</accession>
<evidence type="ECO:0000256" key="7">
    <source>
        <dbReference type="ARBA" id="ARBA00023224"/>
    </source>
</evidence>
<feature type="transmembrane region" description="Helical" evidence="8">
    <location>
        <begin position="203"/>
        <end position="230"/>
    </location>
</feature>
<comment type="subcellular location">
    <subcellularLocation>
        <location evidence="1">Membrane</location>
        <topology evidence="1">Multi-pass membrane protein</topology>
    </subcellularLocation>
</comment>
<feature type="transmembrane region" description="Helical" evidence="8">
    <location>
        <begin position="303"/>
        <end position="326"/>
    </location>
</feature>
<keyword evidence="6 10" id="KW-0675">Receptor</keyword>
<name>A0AAV3ZKC5_9GAST</name>
<dbReference type="InterPro" id="IPR017452">
    <property type="entry name" value="GPCR_Rhodpsn_7TM"/>
</dbReference>
<evidence type="ECO:0000259" key="9">
    <source>
        <dbReference type="PROSITE" id="PS50262"/>
    </source>
</evidence>
<dbReference type="Gene3D" id="1.20.1070.10">
    <property type="entry name" value="Rhodopsin 7-helix transmembrane proteins"/>
    <property type="match status" value="1"/>
</dbReference>
<feature type="transmembrane region" description="Helical" evidence="8">
    <location>
        <begin position="25"/>
        <end position="48"/>
    </location>
</feature>
<dbReference type="GO" id="GO:0005886">
    <property type="term" value="C:plasma membrane"/>
    <property type="evidence" value="ECO:0007669"/>
    <property type="project" value="TreeGrafter"/>
</dbReference>
<dbReference type="PANTHER" id="PTHR24243:SF230">
    <property type="entry name" value="G-PROTEIN COUPLED RECEPTORS FAMILY 1 PROFILE DOMAIN-CONTAINING PROTEIN"/>
    <property type="match status" value="1"/>
</dbReference>
<organism evidence="10 11">
    <name type="scientific">Plakobranchus ocellatus</name>
    <dbReference type="NCBI Taxonomy" id="259542"/>
    <lineage>
        <taxon>Eukaryota</taxon>
        <taxon>Metazoa</taxon>
        <taxon>Spiralia</taxon>
        <taxon>Lophotrochozoa</taxon>
        <taxon>Mollusca</taxon>
        <taxon>Gastropoda</taxon>
        <taxon>Heterobranchia</taxon>
        <taxon>Euthyneura</taxon>
        <taxon>Panpulmonata</taxon>
        <taxon>Sacoglossa</taxon>
        <taxon>Placobranchoidea</taxon>
        <taxon>Plakobranchidae</taxon>
        <taxon>Plakobranchus</taxon>
    </lineage>
</organism>
<feature type="transmembrane region" description="Helical" evidence="8">
    <location>
        <begin position="69"/>
        <end position="93"/>
    </location>
</feature>
<keyword evidence="5 8" id="KW-0472">Membrane</keyword>
<feature type="transmembrane region" description="Helical" evidence="8">
    <location>
        <begin position="157"/>
        <end position="183"/>
    </location>
</feature>
<keyword evidence="7" id="KW-0807">Transducer</keyword>
<evidence type="ECO:0000256" key="8">
    <source>
        <dbReference type="SAM" id="Phobius"/>
    </source>
</evidence>
<evidence type="ECO:0000256" key="2">
    <source>
        <dbReference type="ARBA" id="ARBA00022692"/>
    </source>
</evidence>
<dbReference type="InterPro" id="IPR019427">
    <property type="entry name" value="7TM_GPCR_serpentine_rcpt_Srw"/>
</dbReference>
<dbReference type="GO" id="GO:0008528">
    <property type="term" value="F:G protein-coupled peptide receptor activity"/>
    <property type="evidence" value="ECO:0007669"/>
    <property type="project" value="InterPro"/>
</dbReference>
<evidence type="ECO:0000313" key="11">
    <source>
        <dbReference type="Proteomes" id="UP000735302"/>
    </source>
</evidence>
<keyword evidence="4" id="KW-0297">G-protein coupled receptor</keyword>
<evidence type="ECO:0000313" key="10">
    <source>
        <dbReference type="EMBL" id="GFN95594.1"/>
    </source>
</evidence>
<dbReference type="PROSITE" id="PS50262">
    <property type="entry name" value="G_PROTEIN_RECEP_F1_2"/>
    <property type="match status" value="1"/>
</dbReference>
<feature type="domain" description="G-protein coupled receptors family 1 profile" evidence="9">
    <location>
        <begin position="48"/>
        <end position="323"/>
    </location>
</feature>
<protein>
    <submittedName>
        <fullName evidence="10">Chemosensory receptor a</fullName>
    </submittedName>
</protein>
<keyword evidence="2 8" id="KW-0812">Transmembrane</keyword>
<keyword evidence="3 8" id="KW-1133">Transmembrane helix</keyword>
<gene>
    <name evidence="10" type="ORF">PoB_002210000</name>
</gene>
<dbReference type="SUPFAM" id="SSF81321">
    <property type="entry name" value="Family A G protein-coupled receptor-like"/>
    <property type="match status" value="1"/>
</dbReference>
<feature type="transmembrane region" description="Helical" evidence="8">
    <location>
        <begin position="260"/>
        <end position="283"/>
    </location>
</feature>
<feature type="transmembrane region" description="Helical" evidence="8">
    <location>
        <begin position="113"/>
        <end position="136"/>
    </location>
</feature>
<dbReference type="Proteomes" id="UP000735302">
    <property type="component" value="Unassembled WGS sequence"/>
</dbReference>
<keyword evidence="11" id="KW-1185">Reference proteome</keyword>
<dbReference type="EMBL" id="BLXT01002522">
    <property type="protein sequence ID" value="GFN95594.1"/>
    <property type="molecule type" value="Genomic_DNA"/>
</dbReference>
<dbReference type="PANTHER" id="PTHR24243">
    <property type="entry name" value="G-PROTEIN COUPLED RECEPTOR"/>
    <property type="match status" value="1"/>
</dbReference>
<proteinExistence type="predicted"/>